<proteinExistence type="predicted"/>
<keyword evidence="1" id="KW-0812">Transmembrane</keyword>
<evidence type="ECO:0000256" key="1">
    <source>
        <dbReference type="SAM" id="Phobius"/>
    </source>
</evidence>
<organism evidence="2 3">
    <name type="scientific">Holothuria leucospilota</name>
    <name type="common">Black long sea cucumber</name>
    <name type="synonym">Mertensiothuria leucospilota</name>
    <dbReference type="NCBI Taxonomy" id="206669"/>
    <lineage>
        <taxon>Eukaryota</taxon>
        <taxon>Metazoa</taxon>
        <taxon>Echinodermata</taxon>
        <taxon>Eleutherozoa</taxon>
        <taxon>Echinozoa</taxon>
        <taxon>Holothuroidea</taxon>
        <taxon>Aspidochirotacea</taxon>
        <taxon>Aspidochirotida</taxon>
        <taxon>Holothuriidae</taxon>
        <taxon>Holothuria</taxon>
    </lineage>
</organism>
<keyword evidence="1" id="KW-1133">Transmembrane helix</keyword>
<dbReference type="AlphaFoldDB" id="A0A9Q1C5S3"/>
<dbReference type="InterPro" id="IPR052834">
    <property type="entry name" value="3KSR/17beta-HSD"/>
</dbReference>
<accession>A0A9Q1C5S3</accession>
<dbReference type="InterPro" id="IPR002347">
    <property type="entry name" value="SDR_fam"/>
</dbReference>
<evidence type="ECO:0000313" key="3">
    <source>
        <dbReference type="Proteomes" id="UP001152320"/>
    </source>
</evidence>
<dbReference type="Pfam" id="PF00106">
    <property type="entry name" value="adh_short"/>
    <property type="match status" value="1"/>
</dbReference>
<keyword evidence="3" id="KW-1185">Reference proteome</keyword>
<evidence type="ECO:0000313" key="2">
    <source>
        <dbReference type="EMBL" id="KAJ8038738.1"/>
    </source>
</evidence>
<dbReference type="GO" id="GO:0005789">
    <property type="term" value="C:endoplasmic reticulum membrane"/>
    <property type="evidence" value="ECO:0007669"/>
    <property type="project" value="TreeGrafter"/>
</dbReference>
<dbReference type="GO" id="GO:0000253">
    <property type="term" value="F:3-beta-hydroxysteroid 3-dehydrogenase (NADP+) activity"/>
    <property type="evidence" value="ECO:0007669"/>
    <property type="project" value="TreeGrafter"/>
</dbReference>
<dbReference type="GO" id="GO:0006695">
    <property type="term" value="P:cholesterol biosynthetic process"/>
    <property type="evidence" value="ECO:0007669"/>
    <property type="project" value="TreeGrafter"/>
</dbReference>
<protein>
    <submittedName>
        <fullName evidence="2">3-keto-steroid reductase</fullName>
    </submittedName>
</protein>
<dbReference type="PANTHER" id="PTHR44442">
    <property type="entry name" value="3-KETO-STEROID REDUCTASE"/>
    <property type="match status" value="1"/>
</dbReference>
<dbReference type="OrthoDB" id="9989144at2759"/>
<gene>
    <name evidence="2" type="ORF">HOLleu_16247</name>
</gene>
<comment type="caution">
    <text evidence="2">The sequence shown here is derived from an EMBL/GenBank/DDBJ whole genome shotgun (WGS) entry which is preliminary data.</text>
</comment>
<dbReference type="EMBL" id="JAIZAY010000007">
    <property type="protein sequence ID" value="KAJ8038738.1"/>
    <property type="molecule type" value="Genomic_DNA"/>
</dbReference>
<sequence>MPQTSIDWYYLLWLFCHPSYILDAVGTGEGLIQMVDTDTADGLRLIFSTNLFGHFLLVRKLEDLLCDSSCHIIWTSSSNARRKYLDLEDIQHKKGTQPYSSSKFGMNILSIALNDRLQDKGAHSHVISPGFALTGMTSPILQKWFWFLLFPFLILMRLMIPTMCLTAWNSAEALVWLFQSNPKEVSPSHLYTSSTSVFGHNHVIAKKIDCKTHEPMLLYQKLDELQRELERTRKQSME</sequence>
<dbReference type="Gene3D" id="3.40.50.720">
    <property type="entry name" value="NAD(P)-binding Rossmann-like Domain"/>
    <property type="match status" value="1"/>
</dbReference>
<feature type="transmembrane region" description="Helical" evidence="1">
    <location>
        <begin position="144"/>
        <end position="168"/>
    </location>
</feature>
<dbReference type="Proteomes" id="UP001152320">
    <property type="component" value="Chromosome 7"/>
</dbReference>
<dbReference type="SUPFAM" id="SSF51735">
    <property type="entry name" value="NAD(P)-binding Rossmann-fold domains"/>
    <property type="match status" value="1"/>
</dbReference>
<dbReference type="InterPro" id="IPR036291">
    <property type="entry name" value="NAD(P)-bd_dom_sf"/>
</dbReference>
<reference evidence="2" key="1">
    <citation type="submission" date="2021-10" db="EMBL/GenBank/DDBJ databases">
        <title>Tropical sea cucumber genome reveals ecological adaptation and Cuvierian tubules defense mechanism.</title>
        <authorList>
            <person name="Chen T."/>
        </authorList>
    </citation>
    <scope>NUCLEOTIDE SEQUENCE</scope>
    <source>
        <strain evidence="2">Nanhai2018</strain>
        <tissue evidence="2">Muscle</tissue>
    </source>
</reference>
<dbReference type="PANTHER" id="PTHR44442:SF1">
    <property type="entry name" value="3-KETO-STEROID REDUCTASE_17-BETA-HYDROXYSTEROID DEHYDROGENASE 7"/>
    <property type="match status" value="1"/>
</dbReference>
<name>A0A9Q1C5S3_HOLLE</name>
<keyword evidence="1" id="KW-0472">Membrane</keyword>